<name>A0A2J0Z6A0_RHIML</name>
<evidence type="ECO:0000313" key="3">
    <source>
        <dbReference type="Proteomes" id="UP000231987"/>
    </source>
</evidence>
<dbReference type="PANTHER" id="PTHR36448:SF2">
    <property type="entry name" value="CUPIN TYPE-1 DOMAIN-CONTAINING PROTEIN"/>
    <property type="match status" value="1"/>
</dbReference>
<organism evidence="2 3">
    <name type="scientific">Rhizobium meliloti</name>
    <name type="common">Ensifer meliloti</name>
    <name type="synonym">Sinorhizobium meliloti</name>
    <dbReference type="NCBI Taxonomy" id="382"/>
    <lineage>
        <taxon>Bacteria</taxon>
        <taxon>Pseudomonadati</taxon>
        <taxon>Pseudomonadota</taxon>
        <taxon>Alphaproteobacteria</taxon>
        <taxon>Hyphomicrobiales</taxon>
        <taxon>Rhizobiaceae</taxon>
        <taxon>Sinorhizobium/Ensifer group</taxon>
        <taxon>Sinorhizobium</taxon>
    </lineage>
</organism>
<dbReference type="InterPro" id="IPR013096">
    <property type="entry name" value="Cupin_2"/>
</dbReference>
<sequence>MKIEELMFAESGGVPNNPRLPVLVYRQAVDVTENGAARIEERFRANGWRGLWRNGVFAHHHYHCGAHEVLGIAEGRARLLIGGPEGQEVEVAAGDVILLPAGTGHRRNEASVDFLVVGGYPPGQDAEIQSGAATADDRKAIASVPLPSLDPILGAGGPAVTVWQSAMHAGRGLGEAQGH</sequence>
<dbReference type="InterPro" id="IPR011051">
    <property type="entry name" value="RmlC_Cupin_sf"/>
</dbReference>
<proteinExistence type="predicted"/>
<dbReference type="EMBL" id="NJGD01000003">
    <property type="protein sequence ID" value="PJR15988.1"/>
    <property type="molecule type" value="Genomic_DNA"/>
</dbReference>
<dbReference type="PANTHER" id="PTHR36448">
    <property type="entry name" value="BLR7373 PROTEIN"/>
    <property type="match status" value="1"/>
</dbReference>
<dbReference type="Proteomes" id="UP000231987">
    <property type="component" value="Unassembled WGS sequence"/>
</dbReference>
<protein>
    <submittedName>
        <fullName evidence="2">Cupin</fullName>
    </submittedName>
</protein>
<accession>A0A2J0Z6A0</accession>
<dbReference type="SUPFAM" id="SSF51182">
    <property type="entry name" value="RmlC-like cupins"/>
    <property type="match status" value="1"/>
</dbReference>
<dbReference type="InterPro" id="IPR014710">
    <property type="entry name" value="RmlC-like_jellyroll"/>
</dbReference>
<gene>
    <name evidence="2" type="ORF">CEJ86_09900</name>
</gene>
<evidence type="ECO:0000259" key="1">
    <source>
        <dbReference type="Pfam" id="PF07883"/>
    </source>
</evidence>
<dbReference type="AlphaFoldDB" id="A0A2J0Z6A0"/>
<comment type="caution">
    <text evidence="2">The sequence shown here is derived from an EMBL/GenBank/DDBJ whole genome shotgun (WGS) entry which is preliminary data.</text>
</comment>
<dbReference type="InterPro" id="IPR014500">
    <property type="entry name" value="UCP019307_cupin"/>
</dbReference>
<dbReference type="RefSeq" id="WP_100671527.1">
    <property type="nucleotide sequence ID" value="NZ_NJGD01000003.1"/>
</dbReference>
<evidence type="ECO:0000313" key="2">
    <source>
        <dbReference type="EMBL" id="PJR15988.1"/>
    </source>
</evidence>
<dbReference type="CDD" id="cd02219">
    <property type="entry name" value="cupin_YjlB-like"/>
    <property type="match status" value="1"/>
</dbReference>
<dbReference type="InterPro" id="IPR047121">
    <property type="entry name" value="YjiB-like"/>
</dbReference>
<feature type="domain" description="Cupin type-2" evidence="1">
    <location>
        <begin position="58"/>
        <end position="106"/>
    </location>
</feature>
<dbReference type="Gene3D" id="2.60.120.10">
    <property type="entry name" value="Jelly Rolls"/>
    <property type="match status" value="1"/>
</dbReference>
<dbReference type="Pfam" id="PF07883">
    <property type="entry name" value="Cupin_2"/>
    <property type="match status" value="1"/>
</dbReference>
<reference evidence="2 3" key="1">
    <citation type="submission" date="2017-06" db="EMBL/GenBank/DDBJ databases">
        <title>Ensifer strains isolated from leguminous trees and herbs display diverse denitrification phenotypes with some acting as strong N2O sinks.</title>
        <authorList>
            <person name="Woliy K."/>
            <person name="Mania D."/>
            <person name="Bakken L.R."/>
            <person name="Frostegard A."/>
        </authorList>
    </citation>
    <scope>NUCLEOTIDE SEQUENCE [LARGE SCALE GENOMIC DNA]</scope>
    <source>
        <strain evidence="2 3">AC50a</strain>
    </source>
</reference>
<dbReference type="PIRSF" id="PIRSF019307">
    <property type="entry name" value="UCP019307"/>
    <property type="match status" value="1"/>
</dbReference>